<reference evidence="2 4" key="3">
    <citation type="submission" date="2018-11" db="EMBL/GenBank/DDBJ databases">
        <authorList>
            <consortium name="Pathogen Informatics"/>
        </authorList>
    </citation>
    <scope>NUCLEOTIDE SEQUENCE [LARGE SCALE GENOMIC DNA]</scope>
</reference>
<gene>
    <name evidence="2" type="ORF">WBA_LOCUS12733</name>
    <name evidence="1" type="ORF">WUBG_09959</name>
</gene>
<proteinExistence type="predicted"/>
<reference evidence="1" key="1">
    <citation type="submission" date="2012-08" db="EMBL/GenBank/DDBJ databases">
        <title>The Genome Sequence of Wuchereria bancrofti.</title>
        <authorList>
            <consortium name="The Broad Institute Genome Sequencing Platform"/>
            <consortium name="Broad Institute Genome Sequencing Center for Infectious Disease"/>
            <person name="Nutman T.B."/>
            <person name="Fink D.L."/>
            <person name="Russ C."/>
            <person name="Young S."/>
            <person name="Zeng Q."/>
            <person name="Koehrsen M."/>
            <person name="Alvarado L."/>
            <person name="Berlin A."/>
            <person name="Borenstein D."/>
            <person name="Chapman S.B."/>
            <person name="Chen Z."/>
            <person name="Engels R."/>
            <person name="Freedman E."/>
            <person name="Gellesch M."/>
            <person name="Goldberg J."/>
            <person name="Griggs A."/>
            <person name="Gujja S."/>
            <person name="Heilman E.R."/>
            <person name="Heiman D."/>
            <person name="Hepburn T."/>
            <person name="Howarth C."/>
            <person name="Jen D."/>
            <person name="Larson L."/>
            <person name="Lewis B."/>
            <person name="Mehta T."/>
            <person name="Park D."/>
            <person name="Pearson M."/>
            <person name="Richards J."/>
            <person name="Roberts A."/>
            <person name="Saif S."/>
            <person name="Shea T."/>
            <person name="Shenoy N."/>
            <person name="Sisk P."/>
            <person name="Stolte C."/>
            <person name="Sykes S."/>
            <person name="Walk T."/>
            <person name="White J."/>
            <person name="Yandava C."/>
            <person name="Haas B."/>
            <person name="Henn M.R."/>
            <person name="Nusbaum C."/>
            <person name="Birren B."/>
        </authorList>
    </citation>
    <scope>NUCLEOTIDE SEQUENCE</scope>
</reference>
<reference evidence="3" key="2">
    <citation type="submission" date="2012-08" db="EMBL/GenBank/DDBJ databases">
        <title>The Genome Sequence of Wuchereria bancrofti.</title>
        <authorList>
            <person name="Nutman T.B."/>
            <person name="Fink D.L."/>
            <person name="Russ C."/>
            <person name="Young S."/>
            <person name="Zeng Q."/>
            <person name="Koehrsen M."/>
            <person name="Alvarado L."/>
            <person name="Berlin A."/>
            <person name="Chapman S.B."/>
            <person name="Chen Z."/>
            <person name="Freedman E."/>
            <person name="Gellesch M."/>
            <person name="Goldberg J."/>
            <person name="Griggs A."/>
            <person name="Gujja S."/>
            <person name="Heilman E.R."/>
            <person name="Heiman D."/>
            <person name="Hepburn T."/>
            <person name="Howarth C."/>
            <person name="Jen D."/>
            <person name="Larson L."/>
            <person name="Lewis B."/>
            <person name="Mehta T."/>
            <person name="Park D."/>
            <person name="Pearson M."/>
            <person name="Roberts A."/>
            <person name="Saif S."/>
            <person name="Shea T."/>
            <person name="Shenoy N."/>
            <person name="Sisk P."/>
            <person name="Stolte C."/>
            <person name="Sykes S."/>
            <person name="Walk T."/>
            <person name="White J."/>
            <person name="Yandava C."/>
            <person name="Haas B."/>
            <person name="Henn M.R."/>
            <person name="Nusbaum C."/>
            <person name="Birren B."/>
        </authorList>
    </citation>
    <scope>NUCLEOTIDE SEQUENCE [LARGE SCALE GENOMIC DNA]</scope>
    <source>
        <strain evidence="3">NA</strain>
    </source>
</reference>
<evidence type="ECO:0000313" key="4">
    <source>
        <dbReference type="Proteomes" id="UP000270924"/>
    </source>
</evidence>
<name>J9EQ11_WUCBA</name>
<sequence length="81" mass="9183">MHKYPDWVQGIFRNSNSHNIKINHANSIVRQNLTPSKNSSDDLSHYHRQRILEVSSGLKTSLTLQTATMKIGARLNQITLG</sequence>
<evidence type="ECO:0000313" key="2">
    <source>
        <dbReference type="EMBL" id="VDM22941.1"/>
    </source>
</evidence>
<evidence type="ECO:0000313" key="1">
    <source>
        <dbReference type="EMBL" id="EJW79132.1"/>
    </source>
</evidence>
<dbReference type="EMBL" id="ADBV01005811">
    <property type="protein sequence ID" value="EJW79132.1"/>
    <property type="molecule type" value="Genomic_DNA"/>
</dbReference>
<organism evidence="1 3">
    <name type="scientific">Wuchereria bancrofti</name>
    <dbReference type="NCBI Taxonomy" id="6293"/>
    <lineage>
        <taxon>Eukaryota</taxon>
        <taxon>Metazoa</taxon>
        <taxon>Ecdysozoa</taxon>
        <taxon>Nematoda</taxon>
        <taxon>Chromadorea</taxon>
        <taxon>Rhabditida</taxon>
        <taxon>Spirurina</taxon>
        <taxon>Spiruromorpha</taxon>
        <taxon>Filarioidea</taxon>
        <taxon>Onchocercidae</taxon>
        <taxon>Wuchereria</taxon>
    </lineage>
</organism>
<keyword evidence="4" id="KW-1185">Reference proteome</keyword>
<evidence type="ECO:0000313" key="3">
    <source>
        <dbReference type="Proteomes" id="UP000004810"/>
    </source>
</evidence>
<dbReference type="Proteomes" id="UP000004810">
    <property type="component" value="Unassembled WGS sequence"/>
</dbReference>
<dbReference type="Proteomes" id="UP000270924">
    <property type="component" value="Unassembled WGS sequence"/>
</dbReference>
<accession>J9EQ11</accession>
<dbReference type="InParanoid" id="J9EQ11"/>
<dbReference type="OMA" id="HNIKINH"/>
<dbReference type="EMBL" id="UYWW01013066">
    <property type="protein sequence ID" value="VDM22941.1"/>
    <property type="molecule type" value="Genomic_DNA"/>
</dbReference>
<protein>
    <submittedName>
        <fullName evidence="1">Uncharacterized protein</fullName>
    </submittedName>
</protein>
<dbReference type="AlphaFoldDB" id="J9EQ11"/>